<protein>
    <recommendedName>
        <fullName evidence="4">DUF4870 domain-containing protein</fullName>
    </recommendedName>
</protein>
<accession>A0A9D1SR79</accession>
<reference evidence="2" key="2">
    <citation type="journal article" date="2021" name="PeerJ">
        <title>Extensive microbial diversity within the chicken gut microbiome revealed by metagenomics and culture.</title>
        <authorList>
            <person name="Gilroy R."/>
            <person name="Ravi A."/>
            <person name="Getino M."/>
            <person name="Pursley I."/>
            <person name="Horton D.L."/>
            <person name="Alikhan N.F."/>
            <person name="Baker D."/>
            <person name="Gharbi K."/>
            <person name="Hall N."/>
            <person name="Watson M."/>
            <person name="Adriaenssens E.M."/>
            <person name="Foster-Nyarko E."/>
            <person name="Jarju S."/>
            <person name="Secka A."/>
            <person name="Antonio M."/>
            <person name="Oren A."/>
            <person name="Chaudhuri R.R."/>
            <person name="La Ragione R."/>
            <person name="Hildebrand F."/>
            <person name="Pallen M.J."/>
        </authorList>
    </citation>
    <scope>NUCLEOTIDE SEQUENCE</scope>
    <source>
        <strain evidence="2">CHK154-7741</strain>
    </source>
</reference>
<feature type="transmembrane region" description="Helical" evidence="1">
    <location>
        <begin position="94"/>
        <end position="117"/>
    </location>
</feature>
<gene>
    <name evidence="2" type="ORF">IAD26_01760</name>
</gene>
<dbReference type="EMBL" id="DVOD01000013">
    <property type="protein sequence ID" value="HIU91841.1"/>
    <property type="molecule type" value="Genomic_DNA"/>
</dbReference>
<feature type="transmembrane region" description="Helical" evidence="1">
    <location>
        <begin position="49"/>
        <end position="74"/>
    </location>
</feature>
<dbReference type="AlphaFoldDB" id="A0A9D1SR79"/>
<keyword evidence="1" id="KW-0472">Membrane</keyword>
<feature type="transmembrane region" description="Helical" evidence="1">
    <location>
        <begin position="15"/>
        <end position="37"/>
    </location>
</feature>
<proteinExistence type="predicted"/>
<evidence type="ECO:0000313" key="3">
    <source>
        <dbReference type="Proteomes" id="UP000886748"/>
    </source>
</evidence>
<reference evidence="2" key="1">
    <citation type="submission" date="2020-10" db="EMBL/GenBank/DDBJ databases">
        <authorList>
            <person name="Gilroy R."/>
        </authorList>
    </citation>
    <scope>NUCLEOTIDE SEQUENCE</scope>
    <source>
        <strain evidence="2">CHK154-7741</strain>
    </source>
</reference>
<name>A0A9D1SR79_9CLOT</name>
<evidence type="ECO:0008006" key="4">
    <source>
        <dbReference type="Google" id="ProtNLM"/>
    </source>
</evidence>
<sequence length="139" mass="15831">MAVPRYNSPSLFEKLVASASYIFPLVGFVFVIITALLKKDMKAFLKYHIFQSIFIAFTLWIVVSGLGFLMKFVSYIPGVKNVVGIITFFLNTPLFYGFSIITFLYFLFVIYLIIGVLRGSDSYVPWISDVIKTNLRGQI</sequence>
<keyword evidence="1" id="KW-0812">Transmembrane</keyword>
<dbReference type="Proteomes" id="UP000886748">
    <property type="component" value="Unassembled WGS sequence"/>
</dbReference>
<keyword evidence="1" id="KW-1133">Transmembrane helix</keyword>
<evidence type="ECO:0000256" key="1">
    <source>
        <dbReference type="SAM" id="Phobius"/>
    </source>
</evidence>
<comment type="caution">
    <text evidence="2">The sequence shown here is derived from an EMBL/GenBank/DDBJ whole genome shotgun (WGS) entry which is preliminary data.</text>
</comment>
<evidence type="ECO:0000313" key="2">
    <source>
        <dbReference type="EMBL" id="HIU91841.1"/>
    </source>
</evidence>
<organism evidence="2 3">
    <name type="scientific">Candidatus Limenecus avicola</name>
    <dbReference type="NCBI Taxonomy" id="2840847"/>
    <lineage>
        <taxon>Bacteria</taxon>
        <taxon>Bacillati</taxon>
        <taxon>Bacillota</taxon>
        <taxon>Clostridia</taxon>
        <taxon>Eubacteriales</taxon>
        <taxon>Clostridiaceae</taxon>
        <taxon>Clostridiaceae incertae sedis</taxon>
        <taxon>Candidatus Limenecus</taxon>
    </lineage>
</organism>